<dbReference type="InterPro" id="IPR054206">
    <property type="entry name" value="DUF6912"/>
</dbReference>
<dbReference type="RefSeq" id="WP_252673533.1">
    <property type="nucleotide sequence ID" value="NZ_CP099547.1"/>
</dbReference>
<dbReference type="Pfam" id="PF21853">
    <property type="entry name" value="DUF6912"/>
    <property type="match status" value="1"/>
</dbReference>
<sequence>MRIYIPLTLSDLSAPRVSARRVHAVTAELRAMITDEDNEGYEYIATLAAADDSLRLLDKNSTLPLRRVVGVAEVADNIVRPVRQPQLPTEQDVIADLEWNEIESFHIDAPGSESLVARALNGDEEAFLATGDIELLWYDISERQHLSFD</sequence>
<accession>A0ABY5AHK7</accession>
<reference evidence="1" key="1">
    <citation type="submission" date="2022-06" db="EMBL/GenBank/DDBJ databases">
        <title>Complete Genome Sequence of Arcanobacterium pinnipediorum strain DSM 28752 isolated from a harbour seal.</title>
        <authorList>
            <person name="Borowiak M."/>
            <person name="Kreitlow A."/>
            <person name="Alssahen M."/>
            <person name="Malorny B."/>
            <person name="Laemmler C."/>
            <person name="Prenger-Berninghoff E."/>
            <person name="Siebert U."/>
            <person name="Ploetz M."/>
            <person name="Abdulmawjood A."/>
        </authorList>
    </citation>
    <scope>NUCLEOTIDE SEQUENCE</scope>
    <source>
        <strain evidence="1">DSM 28752</strain>
    </source>
</reference>
<protein>
    <submittedName>
        <fullName evidence="1">Uncharacterized protein</fullName>
    </submittedName>
</protein>
<evidence type="ECO:0000313" key="2">
    <source>
        <dbReference type="Proteomes" id="UP001056109"/>
    </source>
</evidence>
<dbReference type="EMBL" id="CP099547">
    <property type="protein sequence ID" value="USR79668.1"/>
    <property type="molecule type" value="Genomic_DNA"/>
</dbReference>
<proteinExistence type="predicted"/>
<gene>
    <name evidence="1" type="ORF">NG665_01360</name>
</gene>
<keyword evidence="2" id="KW-1185">Reference proteome</keyword>
<organism evidence="1 2">
    <name type="scientific">Arcanobacterium pinnipediorum</name>
    <dbReference type="NCBI Taxonomy" id="1503041"/>
    <lineage>
        <taxon>Bacteria</taxon>
        <taxon>Bacillati</taxon>
        <taxon>Actinomycetota</taxon>
        <taxon>Actinomycetes</taxon>
        <taxon>Actinomycetales</taxon>
        <taxon>Actinomycetaceae</taxon>
        <taxon>Arcanobacterium</taxon>
    </lineage>
</organism>
<dbReference type="Proteomes" id="UP001056109">
    <property type="component" value="Chromosome"/>
</dbReference>
<name>A0ABY5AHK7_9ACTO</name>
<evidence type="ECO:0000313" key="1">
    <source>
        <dbReference type="EMBL" id="USR79668.1"/>
    </source>
</evidence>